<comment type="caution">
    <text evidence="2">The sequence shown here is derived from an EMBL/GenBank/DDBJ whole genome shotgun (WGS) entry which is preliminary data.</text>
</comment>
<reference evidence="2" key="1">
    <citation type="journal article" date="2015" name="Nature">
        <title>Complex archaea that bridge the gap between prokaryotes and eukaryotes.</title>
        <authorList>
            <person name="Spang A."/>
            <person name="Saw J.H."/>
            <person name="Jorgensen S.L."/>
            <person name="Zaremba-Niedzwiedzka K."/>
            <person name="Martijn J."/>
            <person name="Lind A.E."/>
            <person name="van Eijk R."/>
            <person name="Schleper C."/>
            <person name="Guy L."/>
            <person name="Ettema T.J."/>
        </authorList>
    </citation>
    <scope>NUCLEOTIDE SEQUENCE</scope>
</reference>
<accession>A0A0F9AP21</accession>
<keyword evidence="1" id="KW-0472">Membrane</keyword>
<dbReference type="AlphaFoldDB" id="A0A0F9AP21"/>
<dbReference type="EMBL" id="LAZR01044961">
    <property type="protein sequence ID" value="KKL01663.1"/>
    <property type="molecule type" value="Genomic_DNA"/>
</dbReference>
<evidence type="ECO:0000313" key="2">
    <source>
        <dbReference type="EMBL" id="KKL01663.1"/>
    </source>
</evidence>
<name>A0A0F9AP21_9ZZZZ</name>
<evidence type="ECO:0000256" key="1">
    <source>
        <dbReference type="SAM" id="Phobius"/>
    </source>
</evidence>
<keyword evidence="1" id="KW-0812">Transmembrane</keyword>
<feature type="transmembrane region" description="Helical" evidence="1">
    <location>
        <begin position="43"/>
        <end position="61"/>
    </location>
</feature>
<gene>
    <name evidence="2" type="ORF">LCGC14_2626850</name>
</gene>
<sequence>MKRDGRQIGGDYFVMLERREDQELRETVWRLGRQRPCSWRRVLTVYLLAAIALVLLLAATADGADCCLPGQPCATTPAWQGTPIGVAMIARTRIPDVNTYQRRNMMRQDLYEMIEEKVANVRERLRAALADSKLTVGEITGMVVSTVSDKSTPGQVMTRNSRQYLKWAKFYDKPNKRTAYMARLEVIDFPGFKWEWVLVVAKIKSHWAIWTYLEKQGEKSCPIPFGEEHPTMLEAKIRAESWLEGFAIGLLARMRATALSV</sequence>
<keyword evidence="1" id="KW-1133">Transmembrane helix</keyword>
<organism evidence="2">
    <name type="scientific">marine sediment metagenome</name>
    <dbReference type="NCBI Taxonomy" id="412755"/>
    <lineage>
        <taxon>unclassified sequences</taxon>
        <taxon>metagenomes</taxon>
        <taxon>ecological metagenomes</taxon>
    </lineage>
</organism>
<protein>
    <submittedName>
        <fullName evidence="2">Uncharacterized protein</fullName>
    </submittedName>
</protein>
<proteinExistence type="predicted"/>